<comment type="similarity">
    <text evidence="2">Belongs to the oxygen-dependent FAD-linked oxidoreductase family.</text>
</comment>
<reference evidence="7 8" key="1">
    <citation type="submission" date="2021-01" db="EMBL/GenBank/DDBJ databases">
        <title>Whole genome shotgun sequence of Asanoa iriomotensis NBRC 100142.</title>
        <authorList>
            <person name="Komaki H."/>
            <person name="Tamura T."/>
        </authorList>
    </citation>
    <scope>NUCLEOTIDE SEQUENCE [LARGE SCALE GENOMIC DNA]</scope>
    <source>
        <strain evidence="7 8">NBRC 100142</strain>
    </source>
</reference>
<accession>A0ABQ4C2W4</accession>
<evidence type="ECO:0000256" key="2">
    <source>
        <dbReference type="ARBA" id="ARBA00005466"/>
    </source>
</evidence>
<dbReference type="Gene3D" id="3.40.462.20">
    <property type="match status" value="1"/>
</dbReference>
<evidence type="ECO:0000259" key="6">
    <source>
        <dbReference type="PROSITE" id="PS51387"/>
    </source>
</evidence>
<dbReference type="InterPro" id="IPR006094">
    <property type="entry name" value="Oxid_FAD_bind_N"/>
</dbReference>
<dbReference type="InterPro" id="IPR016166">
    <property type="entry name" value="FAD-bd_PCMH"/>
</dbReference>
<keyword evidence="4" id="KW-0274">FAD</keyword>
<dbReference type="InterPro" id="IPR050416">
    <property type="entry name" value="FAD-linked_Oxidoreductase"/>
</dbReference>
<comment type="cofactor">
    <cofactor evidence="1">
        <name>FAD</name>
        <dbReference type="ChEBI" id="CHEBI:57692"/>
    </cofactor>
</comment>
<keyword evidence="3" id="KW-0285">Flavoprotein</keyword>
<protein>
    <submittedName>
        <fullName evidence="7">FAD-linked oxidase</fullName>
    </submittedName>
</protein>
<dbReference type="InterPro" id="IPR016167">
    <property type="entry name" value="FAD-bd_PCMH_sub1"/>
</dbReference>
<dbReference type="Pfam" id="PF01565">
    <property type="entry name" value="FAD_binding_4"/>
    <property type="match status" value="1"/>
</dbReference>
<evidence type="ECO:0000313" key="7">
    <source>
        <dbReference type="EMBL" id="GIF57124.1"/>
    </source>
</evidence>
<organism evidence="7 8">
    <name type="scientific">Asanoa iriomotensis</name>
    <dbReference type="NCBI Taxonomy" id="234613"/>
    <lineage>
        <taxon>Bacteria</taxon>
        <taxon>Bacillati</taxon>
        <taxon>Actinomycetota</taxon>
        <taxon>Actinomycetes</taxon>
        <taxon>Micromonosporales</taxon>
        <taxon>Micromonosporaceae</taxon>
        <taxon>Asanoa</taxon>
    </lineage>
</organism>
<evidence type="ECO:0000256" key="1">
    <source>
        <dbReference type="ARBA" id="ARBA00001974"/>
    </source>
</evidence>
<evidence type="ECO:0000256" key="4">
    <source>
        <dbReference type="ARBA" id="ARBA00022827"/>
    </source>
</evidence>
<dbReference type="InterPro" id="IPR006093">
    <property type="entry name" value="Oxy_OxRdtase_FAD_BS"/>
</dbReference>
<evidence type="ECO:0000313" key="8">
    <source>
        <dbReference type="Proteomes" id="UP000624325"/>
    </source>
</evidence>
<sequence>MSITATTVQGGLTTLTDEVIEELRERVHCPVLAPDDPGFDGIREVFNAMHPGDPALVISCFGTADVRDAVTFARDNGLVVSVRGGGHSIAGLSASDSCMLIDLAPMHAVQVDPAARLARVQGGAVWADVDRETQAYGLAVPGGVVSDTGVAGLTLGGGYGWLRRKYGLSCDHLVAAEVVGADGQVRVASSTENTDLLWALRGGGGNFGVVTWFTFALEEVGPTVAFAGTFYPVEEAADVLRGWRNYVAVAPDEVTASCLTITMPADPELPPAVHNRACIVVGGVYSGDAATGMDILAPLRELGTPLLDMSQPMPYIAVQQGFDAFFPRNTLQAYWKSRYLSSLSDEAIDFVAARAAARPSPVTLVNLFHMGGAIAAVPPDATAFAQRSSPFLLSIDGNWTDPADNEANIAWVRETFRLSAQFGDDGVYLNFTGRSDEPADVAVSSAFGANLRRLASIKAKYDPDNVFRSNNNITPVATS</sequence>
<dbReference type="PANTHER" id="PTHR42973">
    <property type="entry name" value="BINDING OXIDOREDUCTASE, PUTATIVE (AFU_ORTHOLOGUE AFUA_1G17690)-RELATED"/>
    <property type="match status" value="1"/>
</dbReference>
<dbReference type="SUPFAM" id="SSF56176">
    <property type="entry name" value="FAD-binding/transporter-associated domain-like"/>
    <property type="match status" value="1"/>
</dbReference>
<dbReference type="Gene3D" id="3.30.43.10">
    <property type="entry name" value="Uridine Diphospho-n-acetylenolpyruvylglucosamine Reductase, domain 2"/>
    <property type="match status" value="1"/>
</dbReference>
<dbReference type="PROSITE" id="PS00862">
    <property type="entry name" value="OX2_COVAL_FAD"/>
    <property type="match status" value="1"/>
</dbReference>
<gene>
    <name evidence="7" type="ORF">Air01nite_32190</name>
</gene>
<dbReference type="Proteomes" id="UP000624325">
    <property type="component" value="Unassembled WGS sequence"/>
</dbReference>
<dbReference type="InterPro" id="IPR016169">
    <property type="entry name" value="FAD-bd_PCMH_sub2"/>
</dbReference>
<comment type="caution">
    <text evidence="7">The sequence shown here is derived from an EMBL/GenBank/DDBJ whole genome shotgun (WGS) entry which is preliminary data.</text>
</comment>
<dbReference type="RefSeq" id="WP_203703184.1">
    <property type="nucleotide sequence ID" value="NZ_BAAALU010000001.1"/>
</dbReference>
<evidence type="ECO:0000256" key="5">
    <source>
        <dbReference type="ARBA" id="ARBA00023002"/>
    </source>
</evidence>
<dbReference type="InterPro" id="IPR012951">
    <property type="entry name" value="BBE"/>
</dbReference>
<dbReference type="SUPFAM" id="SSF55103">
    <property type="entry name" value="FAD-linked oxidases, C-terminal domain"/>
    <property type="match status" value="1"/>
</dbReference>
<keyword evidence="8" id="KW-1185">Reference proteome</keyword>
<dbReference type="PANTHER" id="PTHR42973:SF39">
    <property type="entry name" value="FAD-BINDING PCMH-TYPE DOMAIN-CONTAINING PROTEIN"/>
    <property type="match status" value="1"/>
</dbReference>
<dbReference type="Gene3D" id="3.30.465.10">
    <property type="match status" value="1"/>
</dbReference>
<keyword evidence="5" id="KW-0560">Oxidoreductase</keyword>
<evidence type="ECO:0000256" key="3">
    <source>
        <dbReference type="ARBA" id="ARBA00022630"/>
    </source>
</evidence>
<feature type="domain" description="FAD-binding PCMH-type" evidence="6">
    <location>
        <begin position="49"/>
        <end position="220"/>
    </location>
</feature>
<proteinExistence type="inferred from homology"/>
<dbReference type="InterPro" id="IPR016164">
    <property type="entry name" value="FAD-linked_Oxase-like_C"/>
</dbReference>
<dbReference type="EMBL" id="BONC01000020">
    <property type="protein sequence ID" value="GIF57124.1"/>
    <property type="molecule type" value="Genomic_DNA"/>
</dbReference>
<dbReference type="Pfam" id="PF08031">
    <property type="entry name" value="BBE"/>
    <property type="match status" value="1"/>
</dbReference>
<dbReference type="InterPro" id="IPR036318">
    <property type="entry name" value="FAD-bd_PCMH-like_sf"/>
</dbReference>
<dbReference type="PROSITE" id="PS51387">
    <property type="entry name" value="FAD_PCMH"/>
    <property type="match status" value="1"/>
</dbReference>
<name>A0ABQ4C2W4_9ACTN</name>